<protein>
    <submittedName>
        <fullName evidence="2">HNH endonuclease</fullName>
    </submittedName>
</protein>
<proteinExistence type="predicted"/>
<dbReference type="Pfam" id="PF14279">
    <property type="entry name" value="HNH_5"/>
    <property type="match status" value="1"/>
</dbReference>
<dbReference type="Gene3D" id="1.10.30.50">
    <property type="match status" value="1"/>
</dbReference>
<dbReference type="Proteomes" id="UP001055868">
    <property type="component" value="Chromosome"/>
</dbReference>
<gene>
    <name evidence="2" type="ORF">M4486_03950</name>
</gene>
<evidence type="ECO:0000313" key="2">
    <source>
        <dbReference type="EMBL" id="UQN30506.1"/>
    </source>
</evidence>
<dbReference type="SMART" id="SM00507">
    <property type="entry name" value="HNHc"/>
    <property type="match status" value="1"/>
</dbReference>
<evidence type="ECO:0000313" key="3">
    <source>
        <dbReference type="Proteomes" id="UP001055868"/>
    </source>
</evidence>
<dbReference type="CDD" id="cd00085">
    <property type="entry name" value="HNHc"/>
    <property type="match status" value="1"/>
</dbReference>
<dbReference type="RefSeq" id="WP_249479856.1">
    <property type="nucleotide sequence ID" value="NZ_CP097218.1"/>
</dbReference>
<organism evidence="2 3">
    <name type="scientific">Brachybacterium kimchii</name>
    <dbReference type="NCBI Taxonomy" id="2942909"/>
    <lineage>
        <taxon>Bacteria</taxon>
        <taxon>Bacillati</taxon>
        <taxon>Actinomycetota</taxon>
        <taxon>Actinomycetes</taxon>
        <taxon>Micrococcales</taxon>
        <taxon>Dermabacteraceae</taxon>
        <taxon>Brachybacterium</taxon>
    </lineage>
</organism>
<evidence type="ECO:0000259" key="1">
    <source>
        <dbReference type="SMART" id="SM00507"/>
    </source>
</evidence>
<feature type="domain" description="HNH nuclease" evidence="1">
    <location>
        <begin position="76"/>
        <end position="135"/>
    </location>
</feature>
<keyword evidence="2" id="KW-0378">Hydrolase</keyword>
<dbReference type="InterPro" id="IPR052892">
    <property type="entry name" value="NA-targeting_endonuclease"/>
</dbReference>
<keyword evidence="2" id="KW-0255">Endonuclease</keyword>
<sequence>MAIVKVYNKGYDRSTGIGELLHTTTVRHAMGMIRRRVAEPADLVLVDDEIVPVVLELTREISGAWIEGGQRTSVGFSFLAVHERDHWTCAYCGRGVSKRPRCDELLATVDHILPSSRGGESSWLNLVSSCKGCNNRKADRTPEEAGMQLRFDPFDPMVSYRVGGHVEQIFVAA</sequence>
<dbReference type="InterPro" id="IPR029471">
    <property type="entry name" value="HNH_5"/>
</dbReference>
<keyword evidence="3" id="KW-1185">Reference proteome</keyword>
<keyword evidence="2" id="KW-0540">Nuclease</keyword>
<name>A0ABY4N9M1_9MICO</name>
<dbReference type="EMBL" id="CP097218">
    <property type="protein sequence ID" value="UQN30506.1"/>
    <property type="molecule type" value="Genomic_DNA"/>
</dbReference>
<dbReference type="InterPro" id="IPR003615">
    <property type="entry name" value="HNH_nuc"/>
</dbReference>
<accession>A0ABY4N9M1</accession>
<dbReference type="PANTHER" id="PTHR33877:SF2">
    <property type="entry name" value="OS07G0170200 PROTEIN"/>
    <property type="match status" value="1"/>
</dbReference>
<dbReference type="PANTHER" id="PTHR33877">
    <property type="entry name" value="SLL1193 PROTEIN"/>
    <property type="match status" value="1"/>
</dbReference>
<reference evidence="2" key="1">
    <citation type="submission" date="2022-05" db="EMBL/GenBank/DDBJ databases">
        <title>Genomic analysis of Brachybacterium sp. CBA3104.</title>
        <authorList>
            <person name="Roh S.W."/>
            <person name="Kim Y.B."/>
            <person name="Kim Y."/>
        </authorList>
    </citation>
    <scope>NUCLEOTIDE SEQUENCE</scope>
    <source>
        <strain evidence="2">CBA3104</strain>
    </source>
</reference>
<dbReference type="GO" id="GO:0004519">
    <property type="term" value="F:endonuclease activity"/>
    <property type="evidence" value="ECO:0007669"/>
    <property type="project" value="UniProtKB-KW"/>
</dbReference>